<evidence type="ECO:0000256" key="5">
    <source>
        <dbReference type="SAM" id="SignalP"/>
    </source>
</evidence>
<evidence type="ECO:0000259" key="7">
    <source>
        <dbReference type="Pfam" id="PF07715"/>
    </source>
</evidence>
<evidence type="ECO:0000256" key="2">
    <source>
        <dbReference type="ARBA" id="ARBA00023136"/>
    </source>
</evidence>
<comment type="similarity">
    <text evidence="4">Belongs to the TonB-dependent receptor family.</text>
</comment>
<dbReference type="Pfam" id="PF00593">
    <property type="entry name" value="TonB_dep_Rec_b-barrel"/>
    <property type="match status" value="1"/>
</dbReference>
<dbReference type="RefSeq" id="WP_310275510.1">
    <property type="nucleotide sequence ID" value="NZ_JAVDWR010000002.1"/>
</dbReference>
<dbReference type="PANTHER" id="PTHR40980:SF5">
    <property type="entry name" value="TONB-DEPENDENT RECEPTOR"/>
    <property type="match status" value="1"/>
</dbReference>
<evidence type="ECO:0000313" key="9">
    <source>
        <dbReference type="Proteomes" id="UP001257909"/>
    </source>
</evidence>
<evidence type="ECO:0000256" key="1">
    <source>
        <dbReference type="ARBA" id="ARBA00004442"/>
    </source>
</evidence>
<accession>A0ABU1VX17</accession>
<dbReference type="InterPro" id="IPR012910">
    <property type="entry name" value="Plug_dom"/>
</dbReference>
<feature type="domain" description="TonB-dependent receptor-like beta-barrel" evidence="6">
    <location>
        <begin position="414"/>
        <end position="850"/>
    </location>
</feature>
<organism evidence="8 9">
    <name type="scientific">Rheinheimera soli</name>
    <dbReference type="NCBI Taxonomy" id="443616"/>
    <lineage>
        <taxon>Bacteria</taxon>
        <taxon>Pseudomonadati</taxon>
        <taxon>Pseudomonadota</taxon>
        <taxon>Gammaproteobacteria</taxon>
        <taxon>Chromatiales</taxon>
        <taxon>Chromatiaceae</taxon>
        <taxon>Rheinheimera</taxon>
    </lineage>
</organism>
<dbReference type="Gene3D" id="2.170.130.10">
    <property type="entry name" value="TonB-dependent receptor, plug domain"/>
    <property type="match status" value="1"/>
</dbReference>
<feature type="domain" description="TonB-dependent receptor plug" evidence="7">
    <location>
        <begin position="66"/>
        <end position="155"/>
    </location>
</feature>
<dbReference type="Pfam" id="PF07715">
    <property type="entry name" value="Plug"/>
    <property type="match status" value="1"/>
</dbReference>
<name>A0ABU1VX17_9GAMM</name>
<keyword evidence="9" id="KW-1185">Reference proteome</keyword>
<dbReference type="InterPro" id="IPR037066">
    <property type="entry name" value="Plug_dom_sf"/>
</dbReference>
<dbReference type="PANTHER" id="PTHR40980">
    <property type="entry name" value="PLUG DOMAIN-CONTAINING PROTEIN"/>
    <property type="match status" value="1"/>
</dbReference>
<evidence type="ECO:0000256" key="4">
    <source>
        <dbReference type="RuleBase" id="RU003357"/>
    </source>
</evidence>
<keyword evidence="5" id="KW-0732">Signal</keyword>
<sequence length="881" mass="98057">MSSKQSFKISQVGRSVLLALAATASIVPVSAQETPAQPAEQEQAVERIEVSGRLMSSAASAAAERREQPYVAELLGMEQISRAGDSNAATALRRVTGLTLVKDKFIYVRGLGERYSSTLLNGAMVPSPDPTRNVIPLDMFPAGIIESLVVQKAYSPELPAAFGGGNVNIRTAAIPLQPSFNVSVGTGYSSLNSGKAYSYKGGGDDWMGSDDGTRAMSPDLRAALDQYGTINQINIAEALGGINAGNLAKAGTIVRELGLAFNRDIDVQRESIKPDFDGGVSFGNKFDIGSSVFGVMAGVSYDRSTQNIEEQERYFSVSGDNLVPLNLYDDIKGTEHQVKLSGMLNFGLELDENHRFETASIYLRDTKDEIKVKNGDSIETINEANRFNTDTSLRYEERSMFSNQIRGRHMLPWLYDISLDWQYTDAKAERDAPGEVEYRYLNETQADGSVTSFLRRNQNAVNYSFGKMEDNTENASWNAKLPFTLGKAEMTLNGGYSYFERTRESETNLFNFNTVGYSLQQLGQNFSEIFSDANIRNTANGFQVSNVTTQADDYIAAQMIDAAYIGMEMNYDYLYRLNFGVRYEDFRQISVPLDGKGEVSGNIEDFPLEEDGFYPSLSLTWFASEDLQARFGYSKTVVRPDLREVTPVLFIDPLTDFKVTGFSGLQTTDISSYDARLEWYYDESNYSVGVFYKDLDKPIESIELSGSDGNLLMSFRNGDTGKVYGVEAEFLQQLNMLEGNNWLDNFFVAGNFTYSESEITIQPFAGTNLTNLKRPLSGHSKHVVNFQLGFDSDDDKHNATLTYNVFGKRIAFAGVNSKDDAYEQPFNSLDFVYSYTPFESTSIKLSMKNLLDEDVEITQQGELLQRRVEGQSYGLSFSYKY</sequence>
<protein>
    <recommendedName>
        <fullName evidence="10">TonB-dependent receptor</fullName>
    </recommendedName>
</protein>
<feature type="chain" id="PRO_5047100706" description="TonB-dependent receptor" evidence="5">
    <location>
        <begin position="32"/>
        <end position="881"/>
    </location>
</feature>
<dbReference type="InterPro" id="IPR036942">
    <property type="entry name" value="Beta-barrel_TonB_sf"/>
</dbReference>
<evidence type="ECO:0000259" key="6">
    <source>
        <dbReference type="Pfam" id="PF00593"/>
    </source>
</evidence>
<dbReference type="Gene3D" id="2.40.170.20">
    <property type="entry name" value="TonB-dependent receptor, beta-barrel domain"/>
    <property type="match status" value="1"/>
</dbReference>
<dbReference type="SUPFAM" id="SSF56935">
    <property type="entry name" value="Porins"/>
    <property type="match status" value="1"/>
</dbReference>
<comment type="caution">
    <text evidence="8">The sequence shown here is derived from an EMBL/GenBank/DDBJ whole genome shotgun (WGS) entry which is preliminary data.</text>
</comment>
<dbReference type="InterPro" id="IPR000531">
    <property type="entry name" value="Beta-barrel_TonB"/>
</dbReference>
<keyword evidence="3" id="KW-0998">Cell outer membrane</keyword>
<evidence type="ECO:0000313" key="8">
    <source>
        <dbReference type="EMBL" id="MDR7120237.1"/>
    </source>
</evidence>
<feature type="signal peptide" evidence="5">
    <location>
        <begin position="1"/>
        <end position="31"/>
    </location>
</feature>
<dbReference type="Proteomes" id="UP001257909">
    <property type="component" value="Unassembled WGS sequence"/>
</dbReference>
<keyword evidence="2 4" id="KW-0472">Membrane</keyword>
<keyword evidence="4" id="KW-0798">TonB box</keyword>
<evidence type="ECO:0000256" key="3">
    <source>
        <dbReference type="ARBA" id="ARBA00023237"/>
    </source>
</evidence>
<dbReference type="EMBL" id="JAVDWR010000002">
    <property type="protein sequence ID" value="MDR7120237.1"/>
    <property type="molecule type" value="Genomic_DNA"/>
</dbReference>
<gene>
    <name evidence="8" type="ORF">J2W69_001166</name>
</gene>
<reference evidence="8 9" key="1">
    <citation type="submission" date="2023-07" db="EMBL/GenBank/DDBJ databases">
        <title>Sorghum-associated microbial communities from plants grown in Nebraska, USA.</title>
        <authorList>
            <person name="Schachtman D."/>
        </authorList>
    </citation>
    <scope>NUCLEOTIDE SEQUENCE [LARGE SCALE GENOMIC DNA]</scope>
    <source>
        <strain evidence="8 9">4138</strain>
    </source>
</reference>
<evidence type="ECO:0008006" key="10">
    <source>
        <dbReference type="Google" id="ProtNLM"/>
    </source>
</evidence>
<comment type="subcellular location">
    <subcellularLocation>
        <location evidence="1 4">Cell outer membrane</location>
    </subcellularLocation>
</comment>
<proteinExistence type="inferred from homology"/>